<name>A0A4Y2CYZ3_ARAVE</name>
<comment type="caution">
    <text evidence="1">The sequence shown here is derived from an EMBL/GenBank/DDBJ whole genome shotgun (WGS) entry which is preliminary data.</text>
</comment>
<evidence type="ECO:0000313" key="1">
    <source>
        <dbReference type="EMBL" id="GBM09613.1"/>
    </source>
</evidence>
<sequence length="99" mass="11346">MLQKCSTIVRYSQGDNFEPVWVRNQAIHQMMDDFPKGRSVPSGLFDRVVVDSADYTDLQSLGLHNLELRPLSEDRILEQMDHGILDLIAAKEKVQFRAT</sequence>
<protein>
    <submittedName>
        <fullName evidence="1">Uncharacterized protein</fullName>
    </submittedName>
</protein>
<keyword evidence="2" id="KW-1185">Reference proteome</keyword>
<accession>A0A4Y2CYZ3</accession>
<gene>
    <name evidence="1" type="ORF">AVEN_60252_1</name>
</gene>
<dbReference type="Proteomes" id="UP000499080">
    <property type="component" value="Unassembled WGS sequence"/>
</dbReference>
<dbReference type="EMBL" id="BGPR01000273">
    <property type="protein sequence ID" value="GBM09613.1"/>
    <property type="molecule type" value="Genomic_DNA"/>
</dbReference>
<evidence type="ECO:0000313" key="2">
    <source>
        <dbReference type="Proteomes" id="UP000499080"/>
    </source>
</evidence>
<proteinExistence type="predicted"/>
<organism evidence="1 2">
    <name type="scientific">Araneus ventricosus</name>
    <name type="common">Orbweaver spider</name>
    <name type="synonym">Epeira ventricosa</name>
    <dbReference type="NCBI Taxonomy" id="182803"/>
    <lineage>
        <taxon>Eukaryota</taxon>
        <taxon>Metazoa</taxon>
        <taxon>Ecdysozoa</taxon>
        <taxon>Arthropoda</taxon>
        <taxon>Chelicerata</taxon>
        <taxon>Arachnida</taxon>
        <taxon>Araneae</taxon>
        <taxon>Araneomorphae</taxon>
        <taxon>Entelegynae</taxon>
        <taxon>Araneoidea</taxon>
        <taxon>Araneidae</taxon>
        <taxon>Araneus</taxon>
    </lineage>
</organism>
<reference evidence="1 2" key="1">
    <citation type="journal article" date="2019" name="Sci. Rep.">
        <title>Orb-weaving spider Araneus ventricosus genome elucidates the spidroin gene catalogue.</title>
        <authorList>
            <person name="Kono N."/>
            <person name="Nakamura H."/>
            <person name="Ohtoshi R."/>
            <person name="Moran D.A.P."/>
            <person name="Shinohara A."/>
            <person name="Yoshida Y."/>
            <person name="Fujiwara M."/>
            <person name="Mori M."/>
            <person name="Tomita M."/>
            <person name="Arakawa K."/>
        </authorList>
    </citation>
    <scope>NUCLEOTIDE SEQUENCE [LARGE SCALE GENOMIC DNA]</scope>
</reference>
<dbReference type="AlphaFoldDB" id="A0A4Y2CYZ3"/>